<organism evidence="3">
    <name type="scientific">Cladocopium goreaui</name>
    <dbReference type="NCBI Taxonomy" id="2562237"/>
    <lineage>
        <taxon>Eukaryota</taxon>
        <taxon>Sar</taxon>
        <taxon>Alveolata</taxon>
        <taxon>Dinophyceae</taxon>
        <taxon>Suessiales</taxon>
        <taxon>Symbiodiniaceae</taxon>
        <taxon>Cladocopium</taxon>
    </lineage>
</organism>
<name>A0A9P1DEQ3_9DINO</name>
<keyword evidence="5" id="KW-1185">Reference proteome</keyword>
<evidence type="ECO:0000313" key="5">
    <source>
        <dbReference type="Proteomes" id="UP001152797"/>
    </source>
</evidence>
<evidence type="ECO:0000256" key="1">
    <source>
        <dbReference type="SAM" id="Coils"/>
    </source>
</evidence>
<comment type="caution">
    <text evidence="3">The sequence shown here is derived from an EMBL/GenBank/DDBJ whole genome shotgun (WGS) entry which is preliminary data.</text>
</comment>
<dbReference type="EMBL" id="CAMXCT020004409">
    <property type="protein sequence ID" value="CAL1162245.1"/>
    <property type="molecule type" value="Genomic_DNA"/>
</dbReference>
<sequence length="298" mass="31518">KKKQAFARAEQGTADAISQRATIGKQISEVSASLEDNRTAAERATTEAVAEGVAAKKALQQLHVLNEAAPVVQGDRSPMVESQQESRAVAQTEASSSGLREELGQAQEVLSQRQAALSAREESVANSEEMFSQRQAAVSACEKSMVKLQEELKQAQEVLSHRQVALSACEESAANSEGVLQLAESELNTYTLELKAMSSEEVEGVPVEIEKEHQALAKAEQSATAAATAATIPESAQADSVAQQHTGAELEDTQIAERTTSEAAKDVAASNALELLDAPNDEATAMDEGAGWITTDID</sequence>
<dbReference type="AlphaFoldDB" id="A0A9P1DEQ3"/>
<reference evidence="3" key="1">
    <citation type="submission" date="2022-10" db="EMBL/GenBank/DDBJ databases">
        <authorList>
            <person name="Chen Y."/>
            <person name="Dougan E. K."/>
            <person name="Chan C."/>
            <person name="Rhodes N."/>
            <person name="Thang M."/>
        </authorList>
    </citation>
    <scope>NUCLEOTIDE SEQUENCE</scope>
</reference>
<feature type="coiled-coil region" evidence="1">
    <location>
        <begin position="138"/>
        <end position="200"/>
    </location>
</feature>
<feature type="region of interest" description="Disordered" evidence="2">
    <location>
        <begin position="73"/>
        <end position="101"/>
    </location>
</feature>
<protein>
    <submittedName>
        <fullName evidence="4">Multidrug and toxin extrusion protein 1</fullName>
    </submittedName>
</protein>
<reference evidence="4 5" key="2">
    <citation type="submission" date="2024-05" db="EMBL/GenBank/DDBJ databases">
        <authorList>
            <person name="Chen Y."/>
            <person name="Shah S."/>
            <person name="Dougan E. K."/>
            <person name="Thang M."/>
            <person name="Chan C."/>
        </authorList>
    </citation>
    <scope>NUCLEOTIDE SEQUENCE [LARGE SCALE GENOMIC DNA]</scope>
</reference>
<feature type="non-terminal residue" evidence="3">
    <location>
        <position position="298"/>
    </location>
</feature>
<gene>
    <name evidence="3" type="ORF">C1SCF055_LOCUS34267</name>
</gene>
<keyword evidence="1" id="KW-0175">Coiled coil</keyword>
<dbReference type="EMBL" id="CAMXCT030004409">
    <property type="protein sequence ID" value="CAL4796182.1"/>
    <property type="molecule type" value="Genomic_DNA"/>
</dbReference>
<proteinExistence type="predicted"/>
<dbReference type="Proteomes" id="UP001152797">
    <property type="component" value="Unassembled WGS sequence"/>
</dbReference>
<feature type="region of interest" description="Disordered" evidence="2">
    <location>
        <begin position="234"/>
        <end position="263"/>
    </location>
</feature>
<accession>A0A9P1DEQ3</accession>
<dbReference type="OrthoDB" id="427408at2759"/>
<dbReference type="EMBL" id="CAMXCT010004409">
    <property type="protein sequence ID" value="CAI4008870.1"/>
    <property type="molecule type" value="Genomic_DNA"/>
</dbReference>
<evidence type="ECO:0000313" key="3">
    <source>
        <dbReference type="EMBL" id="CAI4008870.1"/>
    </source>
</evidence>
<feature type="region of interest" description="Disordered" evidence="2">
    <location>
        <begin position="279"/>
        <end position="298"/>
    </location>
</feature>
<evidence type="ECO:0000313" key="4">
    <source>
        <dbReference type="EMBL" id="CAL4796182.1"/>
    </source>
</evidence>
<evidence type="ECO:0000256" key="2">
    <source>
        <dbReference type="SAM" id="MobiDB-lite"/>
    </source>
</evidence>